<dbReference type="KEGG" id="cqi:110683440"/>
<dbReference type="GeneID" id="110683440"/>
<gene>
    <name evidence="3" type="primary">LOC110683440</name>
</gene>
<dbReference type="PANTHER" id="PTHR11236:SF9">
    <property type="entry name" value="ANTHRANILATE SYNTHASE COMPONENT 1"/>
    <property type="match status" value="1"/>
</dbReference>
<dbReference type="InterPro" id="IPR005801">
    <property type="entry name" value="ADC_synthase"/>
</dbReference>
<dbReference type="GO" id="GO:0000162">
    <property type="term" value="P:L-tryptophan biosynthetic process"/>
    <property type="evidence" value="ECO:0007669"/>
    <property type="project" value="TreeGrafter"/>
</dbReference>
<dbReference type="Gramene" id="AUR62020114-RA">
    <property type="protein sequence ID" value="AUR62020114-RA:cds"/>
    <property type="gene ID" value="AUR62020114"/>
</dbReference>
<dbReference type="Pfam" id="PF00425">
    <property type="entry name" value="Chorismate_bind"/>
    <property type="match status" value="2"/>
</dbReference>
<dbReference type="InterPro" id="IPR019999">
    <property type="entry name" value="Anth_synth_I-like"/>
</dbReference>
<evidence type="ECO:0000313" key="3">
    <source>
        <dbReference type="EnsemblPlants" id="AUR62020114-RA:cds"/>
    </source>
</evidence>
<name>A0A803LXB3_CHEQI</name>
<feature type="domain" description="Chorismate-utilising enzyme C-terminal" evidence="1">
    <location>
        <begin position="437"/>
        <end position="539"/>
    </location>
</feature>
<evidence type="ECO:0000259" key="1">
    <source>
        <dbReference type="Pfam" id="PF00425"/>
    </source>
</evidence>
<protein>
    <recommendedName>
        <fullName evidence="5">Anthranilate synthase</fullName>
    </recommendedName>
</protein>
<dbReference type="OrthoDB" id="1654217at2759"/>
<sequence length="562" mass="63047">MKFSCSSLKMAVAITLPLVPSTCRRRNLSSSFQSCSSMLSIRPFNHPPVHSTQFVVFSVLSSPSQVDQSAKFVEKSRRGNLVPLSQCIFSDQLTPVLAYRCLVNENDHEAPSFLFESVEPGLHAVGRYSIVGANPAMEVIAMENFVTVINHRDGWRREEFLEDPLSIPRRITEKWTPQCIDELPQVFCGGWVGYFSQDTVRYAEKSLAFSSAPADDSDLPDVHLGLYDDVLVFDHIEKKIHAIHWVQLDRFSSVDEALDNGMECLDSLLSKVHDINNPRLSSGSIELNAQRQHHKLEVLRLTTEAYKTAIKKAKEHILDGDIHQVVLSQQFIRRTFSDPLEVYRALSIVDPSSFMAYIQIRGCILVASSPHIFNYVDKKGKFTNSTLSTIERKSEIFKENILLGRPLINGNKHHVENTRLADLGNNSCKKATDVYSTCWDALRGALPSDAFIGEPKIEAVKLIDKLEQKRRGPYGGSFGCISFSKDMDITLASKTIVFPTGKASENLYHSKNLQKRREWVAHLQVGADIMGDSDPADKQRQCEQEAAALSRAIDLAESSFLQ</sequence>
<evidence type="ECO:0000313" key="4">
    <source>
        <dbReference type="Proteomes" id="UP000596660"/>
    </source>
</evidence>
<reference evidence="3" key="2">
    <citation type="submission" date="2021-03" db="UniProtKB">
        <authorList>
            <consortium name="EnsemblPlants"/>
        </authorList>
    </citation>
    <scope>IDENTIFICATION</scope>
</reference>
<dbReference type="RefSeq" id="XP_021715504.1">
    <property type="nucleotide sequence ID" value="XM_021859812.1"/>
</dbReference>
<dbReference type="InterPro" id="IPR006805">
    <property type="entry name" value="Anth_synth_I_N"/>
</dbReference>
<accession>A0A803LXB3</accession>
<feature type="domain" description="Anthranilate synthase component I N-terminal" evidence="2">
    <location>
        <begin position="91"/>
        <end position="241"/>
    </location>
</feature>
<dbReference type="InterPro" id="IPR015890">
    <property type="entry name" value="Chorismate_C"/>
</dbReference>
<feature type="domain" description="Chorismate-utilising enzyme C-terminal" evidence="1">
    <location>
        <begin position="304"/>
        <end position="431"/>
    </location>
</feature>
<dbReference type="PANTHER" id="PTHR11236">
    <property type="entry name" value="AMINOBENZOATE/ANTHRANILATE SYNTHASE"/>
    <property type="match status" value="1"/>
</dbReference>
<organism evidence="3 4">
    <name type="scientific">Chenopodium quinoa</name>
    <name type="common">Quinoa</name>
    <dbReference type="NCBI Taxonomy" id="63459"/>
    <lineage>
        <taxon>Eukaryota</taxon>
        <taxon>Viridiplantae</taxon>
        <taxon>Streptophyta</taxon>
        <taxon>Embryophyta</taxon>
        <taxon>Tracheophyta</taxon>
        <taxon>Spermatophyta</taxon>
        <taxon>Magnoliopsida</taxon>
        <taxon>eudicotyledons</taxon>
        <taxon>Gunneridae</taxon>
        <taxon>Pentapetalae</taxon>
        <taxon>Caryophyllales</taxon>
        <taxon>Chenopodiaceae</taxon>
        <taxon>Chenopodioideae</taxon>
        <taxon>Atripliceae</taxon>
        <taxon>Chenopodium</taxon>
    </lineage>
</organism>
<dbReference type="OMA" id="LYGYFGY"/>
<dbReference type="AlphaFoldDB" id="A0A803LXB3"/>
<proteinExistence type="predicted"/>
<dbReference type="SUPFAM" id="SSF56322">
    <property type="entry name" value="ADC synthase"/>
    <property type="match status" value="1"/>
</dbReference>
<dbReference type="EnsemblPlants" id="AUR62020114-RA">
    <property type="protein sequence ID" value="AUR62020114-RA:cds"/>
    <property type="gene ID" value="AUR62020114"/>
</dbReference>
<keyword evidence="4" id="KW-1185">Reference proteome</keyword>
<dbReference type="Gene3D" id="3.60.120.10">
    <property type="entry name" value="Anthranilate synthase"/>
    <property type="match status" value="1"/>
</dbReference>
<reference evidence="3" key="1">
    <citation type="journal article" date="2017" name="Nature">
        <title>The genome of Chenopodium quinoa.</title>
        <authorList>
            <person name="Jarvis D.E."/>
            <person name="Ho Y.S."/>
            <person name="Lightfoot D.J."/>
            <person name="Schmoeckel S.M."/>
            <person name="Li B."/>
            <person name="Borm T.J.A."/>
            <person name="Ohyanagi H."/>
            <person name="Mineta K."/>
            <person name="Michell C.T."/>
            <person name="Saber N."/>
            <person name="Kharbatia N.M."/>
            <person name="Rupper R.R."/>
            <person name="Sharp A.R."/>
            <person name="Dally N."/>
            <person name="Boughton B.A."/>
            <person name="Woo Y.H."/>
            <person name="Gao G."/>
            <person name="Schijlen E.G.W.M."/>
            <person name="Guo X."/>
            <person name="Momin A.A."/>
            <person name="Negrao S."/>
            <person name="Al-Babili S."/>
            <person name="Gehring C."/>
            <person name="Roessner U."/>
            <person name="Jung C."/>
            <person name="Murphy K."/>
            <person name="Arold S.T."/>
            <person name="Gojobori T."/>
            <person name="van der Linden C.G."/>
            <person name="van Loo E.N."/>
            <person name="Jellen E.N."/>
            <person name="Maughan P.J."/>
            <person name="Tester M."/>
        </authorList>
    </citation>
    <scope>NUCLEOTIDE SEQUENCE [LARGE SCALE GENOMIC DNA]</scope>
    <source>
        <strain evidence="3">cv. PI 614886</strain>
    </source>
</reference>
<evidence type="ECO:0008006" key="5">
    <source>
        <dbReference type="Google" id="ProtNLM"/>
    </source>
</evidence>
<dbReference type="Pfam" id="PF04715">
    <property type="entry name" value="Anth_synt_I_N"/>
    <property type="match status" value="1"/>
</dbReference>
<dbReference type="Proteomes" id="UP000596660">
    <property type="component" value="Unplaced"/>
</dbReference>
<dbReference type="SMR" id="A0A803LXB3"/>
<evidence type="ECO:0000259" key="2">
    <source>
        <dbReference type="Pfam" id="PF04715"/>
    </source>
</evidence>